<name>A0A8J6MB28_9FIRM</name>
<dbReference type="InterPro" id="IPR002501">
    <property type="entry name" value="PsdUridine_synth_N"/>
</dbReference>
<feature type="domain" description="Pseudouridine synthase II N-terminal" evidence="6">
    <location>
        <begin position="25"/>
        <end position="182"/>
    </location>
</feature>
<dbReference type="Pfam" id="PF09157">
    <property type="entry name" value="TruB-C_2"/>
    <property type="match status" value="1"/>
</dbReference>
<keyword evidence="4 5" id="KW-0413">Isomerase</keyword>
<dbReference type="PANTHER" id="PTHR13767:SF2">
    <property type="entry name" value="PSEUDOURIDYLATE SYNTHASE TRUB1"/>
    <property type="match status" value="1"/>
</dbReference>
<dbReference type="GO" id="GO:0031119">
    <property type="term" value="P:tRNA pseudouridine synthesis"/>
    <property type="evidence" value="ECO:0007669"/>
    <property type="project" value="UniProtKB-UniRule"/>
</dbReference>
<dbReference type="InterPro" id="IPR020103">
    <property type="entry name" value="PsdUridine_synth_cat_dom_sf"/>
</dbReference>
<dbReference type="HAMAP" id="MF_01080">
    <property type="entry name" value="TruB_bact"/>
    <property type="match status" value="1"/>
</dbReference>
<feature type="domain" description="tRNA pseudouridylate synthase B C-terminal" evidence="8">
    <location>
        <begin position="183"/>
        <end position="240"/>
    </location>
</feature>
<dbReference type="GO" id="GO:0160148">
    <property type="term" value="F:tRNA pseudouridine(55) synthase activity"/>
    <property type="evidence" value="ECO:0007669"/>
    <property type="project" value="UniProtKB-EC"/>
</dbReference>
<evidence type="ECO:0000259" key="7">
    <source>
        <dbReference type="Pfam" id="PF09157"/>
    </source>
</evidence>
<evidence type="ECO:0000313" key="9">
    <source>
        <dbReference type="EMBL" id="MBC5735726.1"/>
    </source>
</evidence>
<dbReference type="GO" id="GO:1990481">
    <property type="term" value="P:mRNA pseudouridine synthesis"/>
    <property type="evidence" value="ECO:0007669"/>
    <property type="project" value="TreeGrafter"/>
</dbReference>
<dbReference type="InterPro" id="IPR015240">
    <property type="entry name" value="tRNA_sdUridine_synth_fam1_C"/>
</dbReference>
<dbReference type="RefSeq" id="WP_186918282.1">
    <property type="nucleotide sequence ID" value="NZ_JACOPQ010000001.1"/>
</dbReference>
<dbReference type="Pfam" id="PF01509">
    <property type="entry name" value="TruB_N"/>
    <property type="match status" value="1"/>
</dbReference>
<dbReference type="PANTHER" id="PTHR13767">
    <property type="entry name" value="TRNA-PSEUDOURIDINE SYNTHASE"/>
    <property type="match status" value="1"/>
</dbReference>
<protein>
    <recommendedName>
        <fullName evidence="5">tRNA pseudouridine synthase B</fullName>
        <ecNumber evidence="5">5.4.99.25</ecNumber>
    </recommendedName>
    <alternativeName>
        <fullName evidence="5">tRNA pseudouridine(55) synthase</fullName>
        <shortName evidence="5">Psi55 synthase</shortName>
    </alternativeName>
    <alternativeName>
        <fullName evidence="5">tRNA pseudouridylate synthase</fullName>
    </alternativeName>
    <alternativeName>
        <fullName evidence="5">tRNA-uridine isomerase</fullName>
    </alternativeName>
</protein>
<comment type="function">
    <text evidence="5">Responsible for synthesis of pseudouridine from uracil-55 in the psi GC loop of transfer RNAs.</text>
</comment>
<reference evidence="9" key="1">
    <citation type="submission" date="2020-08" db="EMBL/GenBank/DDBJ databases">
        <title>Genome public.</title>
        <authorList>
            <person name="Liu C."/>
            <person name="Sun Q."/>
        </authorList>
    </citation>
    <scope>NUCLEOTIDE SEQUENCE</scope>
    <source>
        <strain evidence="9">NSJ-52</strain>
    </source>
</reference>
<evidence type="ECO:0000259" key="8">
    <source>
        <dbReference type="Pfam" id="PF16198"/>
    </source>
</evidence>
<accession>A0A8J6MB28</accession>
<evidence type="ECO:0000313" key="10">
    <source>
        <dbReference type="Proteomes" id="UP000607645"/>
    </source>
</evidence>
<dbReference type="Gene3D" id="3.30.2350.10">
    <property type="entry name" value="Pseudouridine synthase"/>
    <property type="match status" value="1"/>
</dbReference>
<comment type="similarity">
    <text evidence="2 5">Belongs to the pseudouridine synthase TruB family. Type 1 subfamily.</text>
</comment>
<gene>
    <name evidence="5 9" type="primary">truB</name>
    <name evidence="9" type="ORF">H8S62_01705</name>
</gene>
<evidence type="ECO:0000256" key="3">
    <source>
        <dbReference type="ARBA" id="ARBA00022694"/>
    </source>
</evidence>
<dbReference type="InterPro" id="IPR032819">
    <property type="entry name" value="TruB_C"/>
</dbReference>
<dbReference type="Proteomes" id="UP000607645">
    <property type="component" value="Unassembled WGS sequence"/>
</dbReference>
<feature type="domain" description="tRNA pseudouridine synthase II TruB subfamily 1 C-terminal" evidence="7">
    <location>
        <begin position="250"/>
        <end position="292"/>
    </location>
</feature>
<evidence type="ECO:0000256" key="1">
    <source>
        <dbReference type="ARBA" id="ARBA00000385"/>
    </source>
</evidence>
<dbReference type="Pfam" id="PF16198">
    <property type="entry name" value="TruB_C_2"/>
    <property type="match status" value="1"/>
</dbReference>
<keyword evidence="10" id="KW-1185">Reference proteome</keyword>
<organism evidence="9 10">
    <name type="scientific">Lawsonibacter faecis</name>
    <dbReference type="NCBI Taxonomy" id="2763052"/>
    <lineage>
        <taxon>Bacteria</taxon>
        <taxon>Bacillati</taxon>
        <taxon>Bacillota</taxon>
        <taxon>Clostridia</taxon>
        <taxon>Eubacteriales</taxon>
        <taxon>Oscillospiraceae</taxon>
        <taxon>Lawsonibacter</taxon>
    </lineage>
</organism>
<dbReference type="FunFam" id="3.30.2350.10:FF:000011">
    <property type="entry name" value="tRNA pseudouridine synthase B"/>
    <property type="match status" value="1"/>
</dbReference>
<feature type="active site" description="Nucleophile" evidence="5">
    <location>
        <position position="39"/>
    </location>
</feature>
<comment type="catalytic activity">
    <reaction evidence="1 5">
        <text>uridine(55) in tRNA = pseudouridine(55) in tRNA</text>
        <dbReference type="Rhea" id="RHEA:42532"/>
        <dbReference type="Rhea" id="RHEA-COMP:10101"/>
        <dbReference type="Rhea" id="RHEA-COMP:10102"/>
        <dbReference type="ChEBI" id="CHEBI:65314"/>
        <dbReference type="ChEBI" id="CHEBI:65315"/>
        <dbReference type="EC" id="5.4.99.25"/>
    </reaction>
</comment>
<dbReference type="InterPro" id="IPR014780">
    <property type="entry name" value="tRNA_psdUridine_synth_TruB"/>
</dbReference>
<evidence type="ECO:0000256" key="5">
    <source>
        <dbReference type="HAMAP-Rule" id="MF_01080"/>
    </source>
</evidence>
<evidence type="ECO:0000259" key="6">
    <source>
        <dbReference type="Pfam" id="PF01509"/>
    </source>
</evidence>
<evidence type="ECO:0000256" key="4">
    <source>
        <dbReference type="ARBA" id="ARBA00023235"/>
    </source>
</evidence>
<dbReference type="EMBL" id="JACOPQ010000001">
    <property type="protein sequence ID" value="MBC5735726.1"/>
    <property type="molecule type" value="Genomic_DNA"/>
</dbReference>
<evidence type="ECO:0000256" key="2">
    <source>
        <dbReference type="ARBA" id="ARBA00005642"/>
    </source>
</evidence>
<comment type="caution">
    <text evidence="9">The sequence shown here is derived from an EMBL/GenBank/DDBJ whole genome shotgun (WGS) entry which is preliminary data.</text>
</comment>
<sequence length="302" mass="32248">MPNGIIVIDKSAGWTSMDVCAKLRGVLREKRVGHAGTLDPMATGVLPVFVGRATRAVEFASEGGKEYVAGLRLGVVTDTQDTTGNVQEERPVRVTREELEAALDRFRGEILQVPPMYSAVKIGGKKLYELARKGKEVERKARSVTIYELELLEGTEERPAGAGGDGCADWKLRVKCSKGTYVRTLCHDIGQALGCGGCMSALRRTEAAGFTLAQAVTLEEVVAAGERGGAEKLLLPVDAYFARYPELRVGGGAEKKLRNGMAVPAPCGDGTFRVYGEGGAFLGLGGAKDGSLRFIKSFFEVS</sequence>
<dbReference type="GO" id="GO:0003723">
    <property type="term" value="F:RNA binding"/>
    <property type="evidence" value="ECO:0007669"/>
    <property type="project" value="InterPro"/>
</dbReference>
<dbReference type="SUPFAM" id="SSF55120">
    <property type="entry name" value="Pseudouridine synthase"/>
    <property type="match status" value="1"/>
</dbReference>
<dbReference type="EC" id="5.4.99.25" evidence="5"/>
<dbReference type="AlphaFoldDB" id="A0A8J6MB28"/>
<proteinExistence type="inferred from homology"/>
<dbReference type="NCBIfam" id="TIGR00431">
    <property type="entry name" value="TruB"/>
    <property type="match status" value="1"/>
</dbReference>
<dbReference type="CDD" id="cd02573">
    <property type="entry name" value="PseudoU_synth_EcTruB"/>
    <property type="match status" value="1"/>
</dbReference>
<keyword evidence="3 5" id="KW-0819">tRNA processing</keyword>